<evidence type="ECO:0000256" key="1">
    <source>
        <dbReference type="ARBA" id="ARBA00022630"/>
    </source>
</evidence>
<dbReference type="PANTHER" id="PTHR42659">
    <property type="entry name" value="XANTHINE DEHYDROGENASE SUBUNIT C-RELATED"/>
    <property type="match status" value="1"/>
</dbReference>
<evidence type="ECO:0000256" key="3">
    <source>
        <dbReference type="ARBA" id="ARBA00023002"/>
    </source>
</evidence>
<evidence type="ECO:0000313" key="5">
    <source>
        <dbReference type="Proteomes" id="UP000061660"/>
    </source>
</evidence>
<dbReference type="PROSITE" id="PS51387">
    <property type="entry name" value="FAD_PCMH"/>
    <property type="match status" value="1"/>
</dbReference>
<dbReference type="SMART" id="SM01092">
    <property type="entry name" value="CO_deh_flav_C"/>
    <property type="match status" value="1"/>
</dbReference>
<dbReference type="AlphaFoldDB" id="A0A0U2MW60"/>
<dbReference type="PANTHER" id="PTHR42659:SF2">
    <property type="entry name" value="XANTHINE DEHYDROGENASE SUBUNIT C-RELATED"/>
    <property type="match status" value="1"/>
</dbReference>
<name>A0A0U2MW60_9BACL</name>
<dbReference type="KEGG" id="pnp:IJ22_16730"/>
<keyword evidence="1" id="KW-0285">Flavoprotein</keyword>
<dbReference type="EMBL" id="CP013652">
    <property type="protein sequence ID" value="ALS22047.1"/>
    <property type="molecule type" value="Genomic_DNA"/>
</dbReference>
<dbReference type="InterPro" id="IPR036683">
    <property type="entry name" value="CO_DH_flav_C_dom_sf"/>
</dbReference>
<dbReference type="SUPFAM" id="SSF55447">
    <property type="entry name" value="CO dehydrogenase flavoprotein C-terminal domain-like"/>
    <property type="match status" value="1"/>
</dbReference>
<dbReference type="STRING" id="162209.IJ22_16730"/>
<evidence type="ECO:0000313" key="4">
    <source>
        <dbReference type="EMBL" id="ALS22047.1"/>
    </source>
</evidence>
<dbReference type="InterPro" id="IPR016169">
    <property type="entry name" value="FAD-bd_PCMH_sub2"/>
</dbReference>
<dbReference type="Pfam" id="PF03450">
    <property type="entry name" value="CO_deh_flav_C"/>
    <property type="match status" value="1"/>
</dbReference>
<keyword evidence="5" id="KW-1185">Reference proteome</keyword>
<accession>A0A0U2MW60</accession>
<dbReference type="Gene3D" id="3.30.390.50">
    <property type="entry name" value="CO dehydrogenase flavoprotein, C-terminal domain"/>
    <property type="match status" value="1"/>
</dbReference>
<dbReference type="Proteomes" id="UP000061660">
    <property type="component" value="Chromosome"/>
</dbReference>
<dbReference type="SUPFAM" id="SSF56176">
    <property type="entry name" value="FAD-binding/transporter-associated domain-like"/>
    <property type="match status" value="1"/>
</dbReference>
<keyword evidence="3" id="KW-0560">Oxidoreductase</keyword>
<dbReference type="InterPro" id="IPR036318">
    <property type="entry name" value="FAD-bd_PCMH-like_sf"/>
</dbReference>
<dbReference type="GO" id="GO:0016491">
    <property type="term" value="F:oxidoreductase activity"/>
    <property type="evidence" value="ECO:0007669"/>
    <property type="project" value="UniProtKB-KW"/>
</dbReference>
<reference evidence="4 5" key="2">
    <citation type="journal article" date="2016" name="Genome Announc.">
        <title>Complete Genome Sequences of Two Interactive Moderate Thermophiles, Paenibacillus napthalenovorans 32O-Y and Paenibacillus sp. 32O-W.</title>
        <authorList>
            <person name="Butler R.R.III."/>
            <person name="Wang J."/>
            <person name="Stark B.C."/>
            <person name="Pombert J.F."/>
        </authorList>
    </citation>
    <scope>NUCLEOTIDE SEQUENCE [LARGE SCALE GENOMIC DNA]</scope>
    <source>
        <strain evidence="4 5">32O-Y</strain>
    </source>
</reference>
<dbReference type="RefSeq" id="WP_062408384.1">
    <property type="nucleotide sequence ID" value="NZ_CP013652.1"/>
</dbReference>
<dbReference type="InterPro" id="IPR051312">
    <property type="entry name" value="Diverse_Substr_Oxidored"/>
</dbReference>
<reference evidence="5" key="1">
    <citation type="submission" date="2015-12" db="EMBL/GenBank/DDBJ databases">
        <title>Complete genome sequences of two moderately thermophilic Paenibacillus species.</title>
        <authorList>
            <person name="Butler R.III."/>
            <person name="Wang J."/>
            <person name="Stark B.C."/>
            <person name="Pombert J.-F."/>
        </authorList>
    </citation>
    <scope>NUCLEOTIDE SEQUENCE [LARGE SCALE GENOMIC DNA]</scope>
    <source>
        <strain evidence="5">32O-Y</strain>
    </source>
</reference>
<keyword evidence="2" id="KW-0274">FAD</keyword>
<dbReference type="Gene3D" id="3.30.465.10">
    <property type="match status" value="1"/>
</dbReference>
<dbReference type="InterPro" id="IPR016166">
    <property type="entry name" value="FAD-bd_PCMH"/>
</dbReference>
<proteinExistence type="predicted"/>
<gene>
    <name evidence="4" type="ORF">IJ22_16730</name>
</gene>
<organism evidence="4 5">
    <name type="scientific">Paenibacillus naphthalenovorans</name>
    <dbReference type="NCBI Taxonomy" id="162209"/>
    <lineage>
        <taxon>Bacteria</taxon>
        <taxon>Bacillati</taxon>
        <taxon>Bacillota</taxon>
        <taxon>Bacilli</taxon>
        <taxon>Bacillales</taxon>
        <taxon>Paenibacillaceae</taxon>
        <taxon>Paenibacillus</taxon>
    </lineage>
</organism>
<dbReference type="Pfam" id="PF00941">
    <property type="entry name" value="FAD_binding_5"/>
    <property type="match status" value="1"/>
</dbReference>
<dbReference type="InterPro" id="IPR005107">
    <property type="entry name" value="CO_DH_flav_C"/>
</dbReference>
<dbReference type="OrthoDB" id="9774454at2"/>
<evidence type="ECO:0000256" key="2">
    <source>
        <dbReference type="ARBA" id="ARBA00022827"/>
    </source>
</evidence>
<protein>
    <submittedName>
        <fullName evidence="4">Molybdopterin dehydrogenase FAD-binding protein</fullName>
    </submittedName>
</protein>
<sequence>MAIGNRIHPSEPRVWQPSGLREAWELRQNLQAASTFVSGGSLLRTQWESGQTEMPMHLISLEGISELQGLRVLENRGDGVKLRIGSLVRLAACGKQAESRLLAEACRLIAAPSVRNIGTLGGNVASGIGDAIPALLVNDAILSWFNGKGIVAERLESWLAGRRKGKAGEDKRILAEIVLQPVPVKGSDTGVMEFYHKAARREAFAPSLVTVAGTGILHQDGSLSELKLAAGGGSSTACRLPYTEALLTGRPLTESLLKQAHDLVKSEWSGFADPFAAAEYRRTAAANLIVSELWKQMTAKR</sequence>
<dbReference type="PATRIC" id="fig|162209.4.peg.1772"/>
<dbReference type="GO" id="GO:0071949">
    <property type="term" value="F:FAD binding"/>
    <property type="evidence" value="ECO:0007669"/>
    <property type="project" value="InterPro"/>
</dbReference>
<dbReference type="InterPro" id="IPR002346">
    <property type="entry name" value="Mopterin_DH_FAD-bd"/>
</dbReference>